<evidence type="ECO:0000256" key="3">
    <source>
        <dbReference type="ARBA" id="ARBA00022630"/>
    </source>
</evidence>
<organism evidence="8 9">
    <name type="scientific">Clonostachys byssicola</name>
    <dbReference type="NCBI Taxonomy" id="160290"/>
    <lineage>
        <taxon>Eukaryota</taxon>
        <taxon>Fungi</taxon>
        <taxon>Dikarya</taxon>
        <taxon>Ascomycota</taxon>
        <taxon>Pezizomycotina</taxon>
        <taxon>Sordariomycetes</taxon>
        <taxon>Hypocreomycetidae</taxon>
        <taxon>Hypocreales</taxon>
        <taxon>Bionectriaceae</taxon>
        <taxon>Clonostachys</taxon>
    </lineage>
</organism>
<dbReference type="GO" id="GO:0004499">
    <property type="term" value="F:N,N-dimethylaniline monooxygenase activity"/>
    <property type="evidence" value="ECO:0007669"/>
    <property type="project" value="InterPro"/>
</dbReference>
<dbReference type="InterPro" id="IPR036188">
    <property type="entry name" value="FAD/NAD-bd_sf"/>
</dbReference>
<dbReference type="AlphaFoldDB" id="A0A9N9Y4L6"/>
<dbReference type="PRINTS" id="PR00411">
    <property type="entry name" value="PNDRDTASEI"/>
</dbReference>
<keyword evidence="9" id="KW-1185">Reference proteome</keyword>
<sequence length="666" mass="75115">MADAPRNGWKETSSSDLKNSDLANGNLIATVRQKYDEERNKRIRDDGMAQFVDLYGHEKFRHFKADPWVQLEPPRLGGPNPPQEGSNCDILIVGTGYGGLLFAVRLLEAGFKLENIRLVDYAAGFGGTWYWNRYPGLMCDVESYIYMPLLEETGYIPTMKYASSQELRDHAERIAKKWNLDKITWFKHRVQSIEWDDATNEWVTGLVPQLQHGNEDKAISVRSRFSILATGFTLIPRVAQVPGISKFKGSYFHTARWDYNVTGGTPENPKMVHLKDKRVGIIGTGATAIQVVPALAAWAKELYVFQRTPSAVDRRDNQPTDPDWANAMRSKPGWQTERIENFQYFLSHNPTRPSINMVSDGWTRMKSYSALGGSPGLVCKTSEEIQRHVDALHALDFPRQESIRKRVDELVLDPDTAQKLKPWYPGWCKRPCFHDEYLQSFNRPNVQLVDTDGRGVDRITEDSLIVGNQEYKIDTLILGTGYRSPVLFSPAGRVGLDVKGRNGRSLDKKWAEGVTTLHGMMSHDFPNLFWPGLNQSGAGPNFTYCIDMAAKHISKIMAHAATIQAGHPGSTYRLNFVIEPTPDAEEEWSQRVASTAGVFATSAGCTPSYFNAEGEFNREVPVEVQQKRARSAVWSQGPIHFRGLLEDWRENKNFEGLSIVALEPKV</sequence>
<keyword evidence="4" id="KW-0274">FAD</keyword>
<dbReference type="Pfam" id="PF13450">
    <property type="entry name" value="NAD_binding_8"/>
    <property type="match status" value="1"/>
</dbReference>
<reference evidence="8" key="1">
    <citation type="submission" date="2021-10" db="EMBL/GenBank/DDBJ databases">
        <authorList>
            <person name="Piombo E."/>
        </authorList>
    </citation>
    <scope>NUCLEOTIDE SEQUENCE</scope>
</reference>
<dbReference type="Gene3D" id="3.50.50.60">
    <property type="entry name" value="FAD/NAD(P)-binding domain"/>
    <property type="match status" value="2"/>
</dbReference>
<evidence type="ECO:0000256" key="1">
    <source>
        <dbReference type="ARBA" id="ARBA00001974"/>
    </source>
</evidence>
<comment type="cofactor">
    <cofactor evidence="1">
        <name>FAD</name>
        <dbReference type="ChEBI" id="CHEBI:57692"/>
    </cofactor>
</comment>
<comment type="similarity">
    <text evidence="2">Belongs to the FAD-binding monooxygenase family.</text>
</comment>
<dbReference type="InterPro" id="IPR020946">
    <property type="entry name" value="Flavin_mOase-like"/>
</dbReference>
<evidence type="ECO:0000256" key="6">
    <source>
        <dbReference type="ARBA" id="ARBA00023002"/>
    </source>
</evidence>
<dbReference type="SUPFAM" id="SSF51905">
    <property type="entry name" value="FAD/NAD(P)-binding domain"/>
    <property type="match status" value="1"/>
</dbReference>
<protein>
    <submittedName>
        <fullName evidence="8">Uncharacterized protein</fullName>
    </submittedName>
</protein>
<name>A0A9N9Y4L6_9HYPO</name>
<accession>A0A9N9Y4L6</accession>
<evidence type="ECO:0000256" key="4">
    <source>
        <dbReference type="ARBA" id="ARBA00022827"/>
    </source>
</evidence>
<evidence type="ECO:0000256" key="2">
    <source>
        <dbReference type="ARBA" id="ARBA00010139"/>
    </source>
</evidence>
<dbReference type="OrthoDB" id="66881at2759"/>
<feature type="region of interest" description="Disordered" evidence="7">
    <location>
        <begin position="1"/>
        <end position="21"/>
    </location>
</feature>
<dbReference type="GO" id="GO:0050661">
    <property type="term" value="F:NADP binding"/>
    <property type="evidence" value="ECO:0007669"/>
    <property type="project" value="InterPro"/>
</dbReference>
<evidence type="ECO:0000256" key="5">
    <source>
        <dbReference type="ARBA" id="ARBA00022857"/>
    </source>
</evidence>
<keyword evidence="3" id="KW-0285">Flavoprotein</keyword>
<keyword evidence="5" id="KW-0521">NADP</keyword>
<dbReference type="InterPro" id="IPR050775">
    <property type="entry name" value="FAD-binding_Monooxygenases"/>
</dbReference>
<comment type="caution">
    <text evidence="8">The sequence shown here is derived from an EMBL/GenBank/DDBJ whole genome shotgun (WGS) entry which is preliminary data.</text>
</comment>
<evidence type="ECO:0000313" key="9">
    <source>
        <dbReference type="Proteomes" id="UP000754883"/>
    </source>
</evidence>
<dbReference type="PANTHER" id="PTHR43098:SF2">
    <property type="entry name" value="FAD-BINDING MONOOXYGENASE AUSB-RELATED"/>
    <property type="match status" value="1"/>
</dbReference>
<evidence type="ECO:0000256" key="7">
    <source>
        <dbReference type="SAM" id="MobiDB-lite"/>
    </source>
</evidence>
<dbReference type="PANTHER" id="PTHR43098">
    <property type="entry name" value="L-ORNITHINE N(5)-MONOOXYGENASE-RELATED"/>
    <property type="match status" value="1"/>
</dbReference>
<dbReference type="GO" id="GO:0050660">
    <property type="term" value="F:flavin adenine dinucleotide binding"/>
    <property type="evidence" value="ECO:0007669"/>
    <property type="project" value="InterPro"/>
</dbReference>
<dbReference type="EMBL" id="CABFNO020001538">
    <property type="protein sequence ID" value="CAG9996227.1"/>
    <property type="molecule type" value="Genomic_DNA"/>
</dbReference>
<feature type="compositionally biased region" description="Polar residues" evidence="7">
    <location>
        <begin position="10"/>
        <end position="21"/>
    </location>
</feature>
<keyword evidence="6" id="KW-0560">Oxidoreductase</keyword>
<evidence type="ECO:0000313" key="8">
    <source>
        <dbReference type="EMBL" id="CAG9996227.1"/>
    </source>
</evidence>
<gene>
    <name evidence="8" type="ORF">CBYS24578_00014429</name>
</gene>
<dbReference type="Pfam" id="PF00743">
    <property type="entry name" value="FMO-like"/>
    <property type="match status" value="1"/>
</dbReference>
<dbReference type="Proteomes" id="UP000754883">
    <property type="component" value="Unassembled WGS sequence"/>
</dbReference>
<proteinExistence type="inferred from homology"/>